<dbReference type="STRING" id="890420.SAMN05216226_112114"/>
<dbReference type="GO" id="GO:0004175">
    <property type="term" value="F:endopeptidase activity"/>
    <property type="evidence" value="ECO:0007669"/>
    <property type="project" value="UniProtKB-ARBA"/>
</dbReference>
<dbReference type="GO" id="GO:0080120">
    <property type="term" value="P:CAAX-box protein maturation"/>
    <property type="evidence" value="ECO:0007669"/>
    <property type="project" value="UniProtKB-ARBA"/>
</dbReference>
<organism evidence="3 4">
    <name type="scientific">Halovenus aranensis</name>
    <dbReference type="NCBI Taxonomy" id="890420"/>
    <lineage>
        <taxon>Archaea</taxon>
        <taxon>Methanobacteriati</taxon>
        <taxon>Methanobacteriota</taxon>
        <taxon>Stenosarchaea group</taxon>
        <taxon>Halobacteria</taxon>
        <taxon>Halobacteriales</taxon>
        <taxon>Haloarculaceae</taxon>
        <taxon>Halovenus</taxon>
    </lineage>
</organism>
<evidence type="ECO:0000259" key="2">
    <source>
        <dbReference type="Pfam" id="PF02517"/>
    </source>
</evidence>
<feature type="domain" description="CAAX prenyl protease 2/Lysostaphin resistance protein A-like" evidence="2">
    <location>
        <begin position="2"/>
        <end position="59"/>
    </location>
</feature>
<evidence type="ECO:0000256" key="1">
    <source>
        <dbReference type="SAM" id="Phobius"/>
    </source>
</evidence>
<keyword evidence="1" id="KW-0472">Membrane</keyword>
<sequence>MTGVLFGLTHFSRVILSASVAEWLLGVLLMLPIAIGLAAVTFRLDSLWPLIVWHFIADVPLIMMLGTESATYVLAYLGLTLVIGAMGLWLLLQDQRAGRRADQQRVPGGA</sequence>
<feature type="transmembrane region" description="Helical" evidence="1">
    <location>
        <begin position="20"/>
        <end position="40"/>
    </location>
</feature>
<keyword evidence="1" id="KW-1133">Transmembrane helix</keyword>
<evidence type="ECO:0000313" key="4">
    <source>
        <dbReference type="Proteomes" id="UP000198856"/>
    </source>
</evidence>
<feature type="transmembrane region" description="Helical" evidence="1">
    <location>
        <begin position="72"/>
        <end position="92"/>
    </location>
</feature>
<name>A0A1G8XXI3_9EURY</name>
<reference evidence="3 4" key="1">
    <citation type="submission" date="2016-10" db="EMBL/GenBank/DDBJ databases">
        <authorList>
            <person name="de Groot N.N."/>
        </authorList>
    </citation>
    <scope>NUCLEOTIDE SEQUENCE [LARGE SCALE GENOMIC DNA]</scope>
    <source>
        <strain evidence="3 4">IBRC-M10015</strain>
    </source>
</reference>
<keyword evidence="1" id="KW-0812">Transmembrane</keyword>
<protein>
    <recommendedName>
        <fullName evidence="2">CAAX prenyl protease 2/Lysostaphin resistance protein A-like domain-containing protein</fullName>
    </recommendedName>
</protein>
<dbReference type="EMBL" id="FNFC01000012">
    <property type="protein sequence ID" value="SDJ94864.1"/>
    <property type="molecule type" value="Genomic_DNA"/>
</dbReference>
<feature type="transmembrane region" description="Helical" evidence="1">
    <location>
        <begin position="47"/>
        <end position="66"/>
    </location>
</feature>
<dbReference type="Proteomes" id="UP000198856">
    <property type="component" value="Unassembled WGS sequence"/>
</dbReference>
<evidence type="ECO:0000313" key="3">
    <source>
        <dbReference type="EMBL" id="SDJ94864.1"/>
    </source>
</evidence>
<keyword evidence="4" id="KW-1185">Reference proteome</keyword>
<dbReference type="AlphaFoldDB" id="A0A1G8XXI3"/>
<gene>
    <name evidence="3" type="ORF">SAMN05216226_112114</name>
</gene>
<proteinExistence type="predicted"/>
<accession>A0A1G8XXI3</accession>
<dbReference type="InterPro" id="IPR003675">
    <property type="entry name" value="Rce1/LyrA-like_dom"/>
</dbReference>
<dbReference type="Pfam" id="PF02517">
    <property type="entry name" value="Rce1-like"/>
    <property type="match status" value="1"/>
</dbReference>